<accession>A0A556U6U6</accession>
<evidence type="ECO:0000313" key="3">
    <source>
        <dbReference type="Proteomes" id="UP000319801"/>
    </source>
</evidence>
<reference evidence="2 3" key="1">
    <citation type="journal article" date="2019" name="Genome Biol. Evol.">
        <title>Whole-Genome Sequencing of the Giant Devil Catfish, Bagarius yarrelli.</title>
        <authorList>
            <person name="Jiang W."/>
            <person name="Lv Y."/>
            <person name="Cheng L."/>
            <person name="Yang K."/>
            <person name="Chao B."/>
            <person name="Wang X."/>
            <person name="Li Y."/>
            <person name="Pan X."/>
            <person name="You X."/>
            <person name="Zhang Y."/>
            <person name="Yang J."/>
            <person name="Li J."/>
            <person name="Zhang X."/>
            <person name="Liu S."/>
            <person name="Sun C."/>
            <person name="Yang J."/>
            <person name="Shi Q."/>
        </authorList>
    </citation>
    <scope>NUCLEOTIDE SEQUENCE [LARGE SCALE GENOMIC DNA]</scope>
    <source>
        <strain evidence="2">JWS20170419001</strain>
        <tissue evidence="2">Muscle</tissue>
    </source>
</reference>
<name>A0A556U6U6_BAGYA</name>
<sequence>MDEVQGYKGEGTSLISAGRVRQRKSRPNGDETIQSAEIERNGRVMRAKSKPMHEEGEAILYG</sequence>
<gene>
    <name evidence="2" type="ORF">Baya_9141</name>
</gene>
<protein>
    <submittedName>
        <fullName evidence="2">Uncharacterized protein</fullName>
    </submittedName>
</protein>
<evidence type="ECO:0000313" key="2">
    <source>
        <dbReference type="EMBL" id="TSN39286.1"/>
    </source>
</evidence>
<dbReference type="EMBL" id="VCAZ01000056">
    <property type="protein sequence ID" value="TSN39286.1"/>
    <property type="molecule type" value="Genomic_DNA"/>
</dbReference>
<proteinExistence type="predicted"/>
<comment type="caution">
    <text evidence="2">The sequence shown here is derived from an EMBL/GenBank/DDBJ whole genome shotgun (WGS) entry which is preliminary data.</text>
</comment>
<dbReference type="AlphaFoldDB" id="A0A556U6U6"/>
<dbReference type="Proteomes" id="UP000319801">
    <property type="component" value="Unassembled WGS sequence"/>
</dbReference>
<keyword evidence="3" id="KW-1185">Reference proteome</keyword>
<feature type="region of interest" description="Disordered" evidence="1">
    <location>
        <begin position="1"/>
        <end position="62"/>
    </location>
</feature>
<evidence type="ECO:0000256" key="1">
    <source>
        <dbReference type="SAM" id="MobiDB-lite"/>
    </source>
</evidence>
<organism evidence="2 3">
    <name type="scientific">Bagarius yarrelli</name>
    <name type="common">Goonch</name>
    <name type="synonym">Bagrus yarrelli</name>
    <dbReference type="NCBI Taxonomy" id="175774"/>
    <lineage>
        <taxon>Eukaryota</taxon>
        <taxon>Metazoa</taxon>
        <taxon>Chordata</taxon>
        <taxon>Craniata</taxon>
        <taxon>Vertebrata</taxon>
        <taxon>Euteleostomi</taxon>
        <taxon>Actinopterygii</taxon>
        <taxon>Neopterygii</taxon>
        <taxon>Teleostei</taxon>
        <taxon>Ostariophysi</taxon>
        <taxon>Siluriformes</taxon>
        <taxon>Sisoridae</taxon>
        <taxon>Sisorinae</taxon>
        <taxon>Bagarius</taxon>
    </lineage>
</organism>